<gene>
    <name evidence="2" type="ORF">METZ01_LOCUS463806</name>
</gene>
<name>A0A383ATA0_9ZZZZ</name>
<feature type="compositionally biased region" description="Basic and acidic residues" evidence="1">
    <location>
        <begin position="18"/>
        <end position="27"/>
    </location>
</feature>
<evidence type="ECO:0000256" key="1">
    <source>
        <dbReference type="SAM" id="MobiDB-lite"/>
    </source>
</evidence>
<feature type="compositionally biased region" description="Polar residues" evidence="1">
    <location>
        <begin position="104"/>
        <end position="113"/>
    </location>
</feature>
<organism evidence="2">
    <name type="scientific">marine metagenome</name>
    <dbReference type="NCBI Taxonomy" id="408172"/>
    <lineage>
        <taxon>unclassified sequences</taxon>
        <taxon>metagenomes</taxon>
        <taxon>ecological metagenomes</taxon>
    </lineage>
</organism>
<feature type="region of interest" description="Disordered" evidence="1">
    <location>
        <begin position="80"/>
        <end position="130"/>
    </location>
</feature>
<feature type="non-terminal residue" evidence="2">
    <location>
        <position position="1"/>
    </location>
</feature>
<dbReference type="EMBL" id="UINC01194726">
    <property type="protein sequence ID" value="SVE10952.1"/>
    <property type="molecule type" value="Genomic_DNA"/>
</dbReference>
<accession>A0A383ATA0</accession>
<feature type="non-terminal residue" evidence="2">
    <location>
        <position position="130"/>
    </location>
</feature>
<feature type="compositionally biased region" description="Polar residues" evidence="1">
    <location>
        <begin position="80"/>
        <end position="92"/>
    </location>
</feature>
<proteinExistence type="predicted"/>
<protein>
    <submittedName>
        <fullName evidence="2">Uncharacterized protein</fullName>
    </submittedName>
</protein>
<feature type="region of interest" description="Disordered" evidence="1">
    <location>
        <begin position="14"/>
        <end position="42"/>
    </location>
</feature>
<evidence type="ECO:0000313" key="2">
    <source>
        <dbReference type="EMBL" id="SVE10952.1"/>
    </source>
</evidence>
<dbReference type="AlphaFoldDB" id="A0A383ATA0"/>
<sequence length="130" mass="13936">VIARQALSPVPQVPADFEAYRPDRRQDGQMPATASRLPGFRSFWGRPEGVSTSCFRQKLVKGRGADAHRRRRCLVGTVNAGRSRSRASTQPVCDSVAHLPTGRSAPSTSSGTSGRVPRALGPEVRSLSPA</sequence>
<reference evidence="2" key="1">
    <citation type="submission" date="2018-05" db="EMBL/GenBank/DDBJ databases">
        <authorList>
            <person name="Lanie J.A."/>
            <person name="Ng W.-L."/>
            <person name="Kazmierczak K.M."/>
            <person name="Andrzejewski T.M."/>
            <person name="Davidsen T.M."/>
            <person name="Wayne K.J."/>
            <person name="Tettelin H."/>
            <person name="Glass J.I."/>
            <person name="Rusch D."/>
            <person name="Podicherti R."/>
            <person name="Tsui H.-C.T."/>
            <person name="Winkler M.E."/>
        </authorList>
    </citation>
    <scope>NUCLEOTIDE SEQUENCE</scope>
</reference>